<accession>A0A7T9I1T9</accession>
<keyword evidence="2" id="KW-0812">Transmembrane</keyword>
<protein>
    <submittedName>
        <fullName evidence="3">Uncharacterized protein</fullName>
    </submittedName>
</protein>
<dbReference type="Proteomes" id="UP000596004">
    <property type="component" value="Chromosome"/>
</dbReference>
<organism evidence="3">
    <name type="scientific">Candidatus Iainarchaeum sp</name>
    <dbReference type="NCBI Taxonomy" id="3101447"/>
    <lineage>
        <taxon>Archaea</taxon>
        <taxon>Candidatus Iainarchaeota</taxon>
        <taxon>Candidatus Iainarchaeia</taxon>
        <taxon>Candidatus Iainarchaeales</taxon>
        <taxon>Candidatus Iainarchaeaceae</taxon>
        <taxon>Candidatus Iainarchaeum</taxon>
    </lineage>
</organism>
<dbReference type="InterPro" id="IPR013784">
    <property type="entry name" value="Carb-bd-like_fold"/>
</dbReference>
<feature type="region of interest" description="Disordered" evidence="1">
    <location>
        <begin position="177"/>
        <end position="198"/>
    </location>
</feature>
<dbReference type="AlphaFoldDB" id="A0A7T9I1T9"/>
<name>A0A7T9I1T9_9ARCH</name>
<evidence type="ECO:0000256" key="2">
    <source>
        <dbReference type="SAM" id="Phobius"/>
    </source>
</evidence>
<feature type="compositionally biased region" description="Basic residues" evidence="1">
    <location>
        <begin position="185"/>
        <end position="198"/>
    </location>
</feature>
<feature type="transmembrane region" description="Helical" evidence="2">
    <location>
        <begin position="134"/>
        <end position="153"/>
    </location>
</feature>
<keyword evidence="2" id="KW-1133">Transmembrane helix</keyword>
<evidence type="ECO:0000256" key="1">
    <source>
        <dbReference type="SAM" id="MobiDB-lite"/>
    </source>
</evidence>
<dbReference type="SUPFAM" id="SSF49452">
    <property type="entry name" value="Starch-binding domain-like"/>
    <property type="match status" value="1"/>
</dbReference>
<dbReference type="Gene3D" id="2.60.40.1120">
    <property type="entry name" value="Carboxypeptidase-like, regulatory domain"/>
    <property type="match status" value="1"/>
</dbReference>
<evidence type="ECO:0000313" key="3">
    <source>
        <dbReference type="EMBL" id="QQR92765.1"/>
    </source>
</evidence>
<reference evidence="3" key="1">
    <citation type="submission" date="2020-11" db="EMBL/GenBank/DDBJ databases">
        <title>Connecting structure to function with the recovery of over 1000 high-quality activated sludge metagenome-assembled genomes encoding full-length rRNA genes using long-read sequencing.</title>
        <authorList>
            <person name="Singleton C.M."/>
            <person name="Petriglieri F."/>
            <person name="Kristensen J.M."/>
            <person name="Kirkegaard R.H."/>
            <person name="Michaelsen T.Y."/>
            <person name="Andersen M.H."/>
            <person name="Karst S.M."/>
            <person name="Dueholm M.S."/>
            <person name="Nielsen P.H."/>
            <person name="Albertsen M."/>
        </authorList>
    </citation>
    <scope>NUCLEOTIDE SEQUENCE</scope>
    <source>
        <strain evidence="3">Fred_18-Q3-R57-64_BAT3C.431</strain>
    </source>
</reference>
<proteinExistence type="predicted"/>
<gene>
    <name evidence="3" type="ORF">IPJ89_00785</name>
</gene>
<dbReference type="EMBL" id="CP064981">
    <property type="protein sequence ID" value="QQR92765.1"/>
    <property type="molecule type" value="Genomic_DNA"/>
</dbReference>
<sequence>MHPLPSTLLIALALILSMNAVSAATLEGEIYDGLTLQTINRVHITFGTDPPRLITTQEGRYHVELAPGTYTIYAEQREQGIAAKVARDRITIPADQDYVHDLFLFPPLQMTINQPLPAESEIAPDIFSNLQQPFTLLLLLGILLLGIEAAIIITRRNKAPVSEPPYQIMEINNMLPPLAKEEKKKKAPKKTRQAKLTS</sequence>
<dbReference type="GO" id="GO:0030246">
    <property type="term" value="F:carbohydrate binding"/>
    <property type="evidence" value="ECO:0007669"/>
    <property type="project" value="InterPro"/>
</dbReference>
<keyword evidence="2" id="KW-0472">Membrane</keyword>